<protein>
    <recommendedName>
        <fullName evidence="6">Annexin</fullName>
    </recommendedName>
</protein>
<dbReference type="STRING" id="195883.A0A482WLR1"/>
<evidence type="ECO:0000313" key="9">
    <source>
        <dbReference type="Proteomes" id="UP000291343"/>
    </source>
</evidence>
<dbReference type="PROSITE" id="PS00223">
    <property type="entry name" value="ANNEXIN_1"/>
    <property type="match status" value="2"/>
</dbReference>
<dbReference type="PANTHER" id="PTHR10502">
    <property type="entry name" value="ANNEXIN"/>
    <property type="match status" value="1"/>
</dbReference>
<sequence>MSYPPYNPQGPGMYPPPEHMTTPLSYPMNPGAPMGSYPSYPANPGMPNPSQYPSYPPNPSPYPTSNPSMPMPSSNPYPGQASPYPPGPQASPYPSQNSAYPPQNSAYPPQNSAYPPQNSAYPPQNSAYPPQNSAYPPQASAYPPNPSYPSGQQAHSAYPPQASPYTSQSHSYQTNAPPPASNMGSGHQTHFPGSQQAGQPHSTKGTPTVRPANPFNPTQDAEILRKAMKGFGTDEKAIINVLANRTNAQRQEIAVKFKTLYGKDLIKDLKSELSGNFEDLVVALITPISSLLARDLNKAVSCIGTEEETIIEILCTATNHEIYAIRTAYQSMYGSSLEDDMASDTSGSFRRLLVSLCQAARDENYIVDMAAAQNDAQKLLRAGELRLGTDESSFNAILCSRSFPQLAQIFMEYQRLTGHDFTKAIENEFSGDIKDGLLAIVKTVRDRHAYFAEQLYNSMKGFGTKDRALQRIVAVRSEIDMVEIKRAFSAKYGKSLEEFIHDDTSGDYKKCLLALVSG</sequence>
<organism evidence="8 9">
    <name type="scientific">Laodelphax striatellus</name>
    <name type="common">Small brown planthopper</name>
    <name type="synonym">Delphax striatella</name>
    <dbReference type="NCBI Taxonomy" id="195883"/>
    <lineage>
        <taxon>Eukaryota</taxon>
        <taxon>Metazoa</taxon>
        <taxon>Ecdysozoa</taxon>
        <taxon>Arthropoda</taxon>
        <taxon>Hexapoda</taxon>
        <taxon>Insecta</taxon>
        <taxon>Pterygota</taxon>
        <taxon>Neoptera</taxon>
        <taxon>Paraneoptera</taxon>
        <taxon>Hemiptera</taxon>
        <taxon>Auchenorrhyncha</taxon>
        <taxon>Fulgoroidea</taxon>
        <taxon>Delphacidae</taxon>
        <taxon>Criomorphinae</taxon>
        <taxon>Laodelphax</taxon>
    </lineage>
</organism>
<dbReference type="InterPro" id="IPR001464">
    <property type="entry name" value="Annexin"/>
</dbReference>
<evidence type="ECO:0000256" key="5">
    <source>
        <dbReference type="ARBA" id="ARBA00023302"/>
    </source>
</evidence>
<comment type="caution">
    <text evidence="8">The sequence shown here is derived from an EMBL/GenBank/DDBJ whole genome shotgun (WGS) entry which is preliminary data.</text>
</comment>
<dbReference type="InParanoid" id="A0A482WLR1"/>
<keyword evidence="3 6" id="KW-0106">Calcium</keyword>
<feature type="compositionally biased region" description="Low complexity" evidence="7">
    <location>
        <begin position="132"/>
        <end position="142"/>
    </location>
</feature>
<dbReference type="OrthoDB" id="37886at2759"/>
<comment type="domain">
    <text evidence="6">A pair of annexin repeats may form one binding site for calcium and phospholipid.</text>
</comment>
<dbReference type="Proteomes" id="UP000291343">
    <property type="component" value="Unassembled WGS sequence"/>
</dbReference>
<dbReference type="PANTHER" id="PTHR10502:SF102">
    <property type="entry name" value="ANNEXIN B11"/>
    <property type="match status" value="1"/>
</dbReference>
<feature type="compositionally biased region" description="Pro residues" evidence="7">
    <location>
        <begin position="54"/>
        <end position="75"/>
    </location>
</feature>
<gene>
    <name evidence="8" type="ORF">LSTR_LSTR011727</name>
</gene>
<dbReference type="SMR" id="A0A482WLR1"/>
<accession>A0A482WLR1</accession>
<dbReference type="InterPro" id="IPR037104">
    <property type="entry name" value="Annexin_sf"/>
</dbReference>
<evidence type="ECO:0000256" key="1">
    <source>
        <dbReference type="ARBA" id="ARBA00007831"/>
    </source>
</evidence>
<dbReference type="EMBL" id="QKKF02031305">
    <property type="protein sequence ID" value="RZF34485.1"/>
    <property type="molecule type" value="Genomic_DNA"/>
</dbReference>
<name>A0A482WLR1_LAOST</name>
<dbReference type="FunCoup" id="A0A482WLR1">
    <property type="interactions" value="1315"/>
</dbReference>
<dbReference type="Pfam" id="PF00191">
    <property type="entry name" value="Annexin"/>
    <property type="match status" value="4"/>
</dbReference>
<keyword evidence="4 6" id="KW-0041">Annexin</keyword>
<feature type="compositionally biased region" description="Polar residues" evidence="7">
    <location>
        <begin position="97"/>
        <end position="131"/>
    </location>
</feature>
<dbReference type="GO" id="GO:0012506">
    <property type="term" value="C:vesicle membrane"/>
    <property type="evidence" value="ECO:0007669"/>
    <property type="project" value="TreeGrafter"/>
</dbReference>
<comment type="similarity">
    <text evidence="1 6">Belongs to the annexin family.</text>
</comment>
<proteinExistence type="inferred from homology"/>
<evidence type="ECO:0000313" key="8">
    <source>
        <dbReference type="EMBL" id="RZF34485.1"/>
    </source>
</evidence>
<keyword evidence="9" id="KW-1185">Reference proteome</keyword>
<feature type="compositionally biased region" description="Pro residues" evidence="7">
    <location>
        <begin position="1"/>
        <end position="18"/>
    </location>
</feature>
<dbReference type="InterPro" id="IPR018502">
    <property type="entry name" value="Annexin_repeat"/>
</dbReference>
<dbReference type="GO" id="GO:0005544">
    <property type="term" value="F:calcium-dependent phospholipid binding"/>
    <property type="evidence" value="ECO:0007669"/>
    <property type="project" value="UniProtKB-KW"/>
</dbReference>
<dbReference type="FunFam" id="1.10.220.10:FF:000001">
    <property type="entry name" value="Annexin"/>
    <property type="match status" value="1"/>
</dbReference>
<dbReference type="SMART" id="SM00335">
    <property type="entry name" value="ANX"/>
    <property type="match status" value="4"/>
</dbReference>
<evidence type="ECO:0000256" key="6">
    <source>
        <dbReference type="RuleBase" id="RU003540"/>
    </source>
</evidence>
<evidence type="ECO:0000256" key="4">
    <source>
        <dbReference type="ARBA" id="ARBA00023216"/>
    </source>
</evidence>
<keyword evidence="2 6" id="KW-0677">Repeat</keyword>
<evidence type="ECO:0000256" key="7">
    <source>
        <dbReference type="SAM" id="MobiDB-lite"/>
    </source>
</evidence>
<dbReference type="FunFam" id="1.10.220.10:FF:000010">
    <property type="entry name" value="Annexin"/>
    <property type="match status" value="1"/>
</dbReference>
<dbReference type="PRINTS" id="PR00196">
    <property type="entry name" value="ANNEXIN"/>
</dbReference>
<dbReference type="SUPFAM" id="SSF47874">
    <property type="entry name" value="Annexin"/>
    <property type="match status" value="1"/>
</dbReference>
<feature type="compositionally biased region" description="Polar residues" evidence="7">
    <location>
        <begin position="163"/>
        <end position="175"/>
    </location>
</feature>
<reference evidence="8 9" key="1">
    <citation type="journal article" date="2017" name="Gigascience">
        <title>Genome sequence of the small brown planthopper, Laodelphax striatellus.</title>
        <authorList>
            <person name="Zhu J."/>
            <person name="Jiang F."/>
            <person name="Wang X."/>
            <person name="Yang P."/>
            <person name="Bao Y."/>
            <person name="Zhao W."/>
            <person name="Wang W."/>
            <person name="Lu H."/>
            <person name="Wang Q."/>
            <person name="Cui N."/>
            <person name="Li J."/>
            <person name="Chen X."/>
            <person name="Luo L."/>
            <person name="Yu J."/>
            <person name="Kang L."/>
            <person name="Cui F."/>
        </authorList>
    </citation>
    <scope>NUCLEOTIDE SEQUENCE [LARGE SCALE GENOMIC DNA]</scope>
    <source>
        <strain evidence="8">Lst14</strain>
    </source>
</reference>
<dbReference type="PROSITE" id="PS51897">
    <property type="entry name" value="ANNEXIN_2"/>
    <property type="match status" value="4"/>
</dbReference>
<dbReference type="GO" id="GO:0005737">
    <property type="term" value="C:cytoplasm"/>
    <property type="evidence" value="ECO:0007669"/>
    <property type="project" value="TreeGrafter"/>
</dbReference>
<dbReference type="FunFam" id="1.10.220.10:FF:000002">
    <property type="entry name" value="Annexin"/>
    <property type="match status" value="1"/>
</dbReference>
<feature type="compositionally biased region" description="Polar residues" evidence="7">
    <location>
        <begin position="182"/>
        <end position="206"/>
    </location>
</feature>
<feature type="region of interest" description="Disordered" evidence="7">
    <location>
        <begin position="1"/>
        <end position="217"/>
    </location>
</feature>
<evidence type="ECO:0000256" key="3">
    <source>
        <dbReference type="ARBA" id="ARBA00022837"/>
    </source>
</evidence>
<dbReference type="GO" id="GO:0001786">
    <property type="term" value="F:phosphatidylserine binding"/>
    <property type="evidence" value="ECO:0007669"/>
    <property type="project" value="TreeGrafter"/>
</dbReference>
<dbReference type="GO" id="GO:0005886">
    <property type="term" value="C:plasma membrane"/>
    <property type="evidence" value="ECO:0007669"/>
    <property type="project" value="TreeGrafter"/>
</dbReference>
<dbReference type="InterPro" id="IPR018252">
    <property type="entry name" value="Annexin_repeat_CS"/>
</dbReference>
<dbReference type="Gene3D" id="1.10.220.10">
    <property type="entry name" value="Annexin"/>
    <property type="match status" value="4"/>
</dbReference>
<dbReference type="FunFam" id="1.10.220.10:FF:000004">
    <property type="entry name" value="Annexin"/>
    <property type="match status" value="1"/>
</dbReference>
<evidence type="ECO:0000256" key="2">
    <source>
        <dbReference type="ARBA" id="ARBA00022737"/>
    </source>
</evidence>
<dbReference type="GO" id="GO:0005509">
    <property type="term" value="F:calcium ion binding"/>
    <property type="evidence" value="ECO:0007669"/>
    <property type="project" value="InterPro"/>
</dbReference>
<dbReference type="GO" id="GO:0005634">
    <property type="term" value="C:nucleus"/>
    <property type="evidence" value="ECO:0007669"/>
    <property type="project" value="TreeGrafter"/>
</dbReference>
<dbReference type="AlphaFoldDB" id="A0A482WLR1"/>
<keyword evidence="5 6" id="KW-0111">Calcium/phospholipid-binding</keyword>